<dbReference type="EMBL" id="JAPDRQ010000122">
    <property type="protein sequence ID" value="KAJ9654382.1"/>
    <property type="molecule type" value="Genomic_DNA"/>
</dbReference>
<evidence type="ECO:0000313" key="2">
    <source>
        <dbReference type="Proteomes" id="UP001172386"/>
    </source>
</evidence>
<protein>
    <submittedName>
        <fullName evidence="1">Uncharacterized protein</fullName>
    </submittedName>
</protein>
<proteinExistence type="predicted"/>
<evidence type="ECO:0000313" key="1">
    <source>
        <dbReference type="EMBL" id="KAJ9654382.1"/>
    </source>
</evidence>
<accession>A0ACC3A2E4</accession>
<dbReference type="Proteomes" id="UP001172386">
    <property type="component" value="Unassembled WGS sequence"/>
</dbReference>
<reference evidence="1" key="1">
    <citation type="submission" date="2022-10" db="EMBL/GenBank/DDBJ databases">
        <title>Culturing micro-colonial fungi from biological soil crusts in the Mojave desert and describing Neophaeococcomyces mojavensis, and introducing the new genera and species Taxawa tesnikishii.</title>
        <authorList>
            <person name="Kurbessoian T."/>
            <person name="Stajich J.E."/>
        </authorList>
    </citation>
    <scope>NUCLEOTIDE SEQUENCE</scope>
    <source>
        <strain evidence="1">JES_112</strain>
    </source>
</reference>
<keyword evidence="2" id="KW-1185">Reference proteome</keyword>
<gene>
    <name evidence="1" type="ORF">H2198_006544</name>
</gene>
<name>A0ACC3A2E4_9EURO</name>
<sequence length="406" mass="44883">MANNAASLQLPIMVRIPKMVWPGLDKAGRHLKSIAGDGNCLFASLSDQLYGTSTRHPEIRSAIIEHMRAYQPLYEEFVQVSDIIQRRATRATTESMRKGAEANPFEEYLAAMSRPGCYGGQAELLAFVRAYDQDVMVHLPPSSSWDLTTMSYSNDYRDPEAEVKPSLHICYGGDEEKNAHYDSSRKSNEQTHNHALTTRPKFQSQSNDQLSPTTPKDSLNSRALRNLKSDPSKDMMHELVTQSNKDLRSSLEMLNDQRARSPSVTSSYSTGSKRSYEDDGEQPRASKRATKRRSLRSQAALSHLSVPYNTSQPMSSGPPTPTSSQDTDSSFEQAESAADAPVVSSASSPQVITISSSDDSDTQHTAIRAQRIKASLRKKASANLQTDTPHNIPSIVMEQSRSALRV</sequence>
<comment type="caution">
    <text evidence="1">The sequence shown here is derived from an EMBL/GenBank/DDBJ whole genome shotgun (WGS) entry which is preliminary data.</text>
</comment>
<organism evidence="1 2">
    <name type="scientific">Neophaeococcomyces mojaviensis</name>
    <dbReference type="NCBI Taxonomy" id="3383035"/>
    <lineage>
        <taxon>Eukaryota</taxon>
        <taxon>Fungi</taxon>
        <taxon>Dikarya</taxon>
        <taxon>Ascomycota</taxon>
        <taxon>Pezizomycotina</taxon>
        <taxon>Eurotiomycetes</taxon>
        <taxon>Chaetothyriomycetidae</taxon>
        <taxon>Chaetothyriales</taxon>
        <taxon>Chaetothyriales incertae sedis</taxon>
        <taxon>Neophaeococcomyces</taxon>
    </lineage>
</organism>